<dbReference type="AlphaFoldDB" id="A0A1Y5YC88"/>
<dbReference type="Proteomes" id="UP000192674">
    <property type="component" value="Unassembled WGS sequence"/>
</dbReference>
<feature type="domain" description="Succinyl-CoA synthetase-like flavodoxin" evidence="1">
    <location>
        <begin position="29"/>
        <end position="85"/>
    </location>
</feature>
<keyword evidence="3" id="KW-1185">Reference proteome</keyword>
<reference evidence="2 3" key="1">
    <citation type="submission" date="2017-04" db="EMBL/GenBank/DDBJ databases">
        <authorList>
            <person name="Afonso C.L."/>
            <person name="Miller P.J."/>
            <person name="Scott M.A."/>
            <person name="Spackman E."/>
            <person name="Goraichik I."/>
            <person name="Dimitrov K.M."/>
            <person name="Suarez D.L."/>
            <person name="Swayne D.E."/>
        </authorList>
    </citation>
    <scope>NUCLEOTIDE SEQUENCE [LARGE SCALE GENOMIC DNA]</scope>
    <source>
        <strain evidence="2 3">DSM 43828</strain>
    </source>
</reference>
<dbReference type="RefSeq" id="WP_084434996.1">
    <property type="nucleotide sequence ID" value="NZ_FWXV01000025.1"/>
</dbReference>
<evidence type="ECO:0000259" key="1">
    <source>
        <dbReference type="Pfam" id="PF13607"/>
    </source>
</evidence>
<evidence type="ECO:0000313" key="3">
    <source>
        <dbReference type="Proteomes" id="UP000192674"/>
    </source>
</evidence>
<name>A0A1Y5YC88_KIBAR</name>
<keyword evidence="2" id="KW-0436">Ligase</keyword>
<dbReference type="PANTHER" id="PTHR42793:SF1">
    <property type="entry name" value="PEPTIDYL-LYSINE N-ACETYLTRANSFERASE PATZ"/>
    <property type="match status" value="1"/>
</dbReference>
<organism evidence="2 3">
    <name type="scientific">Kibdelosporangium aridum</name>
    <dbReference type="NCBI Taxonomy" id="2030"/>
    <lineage>
        <taxon>Bacteria</taxon>
        <taxon>Bacillati</taxon>
        <taxon>Actinomycetota</taxon>
        <taxon>Actinomycetes</taxon>
        <taxon>Pseudonocardiales</taxon>
        <taxon>Pseudonocardiaceae</taxon>
        <taxon>Kibdelosporangium</taxon>
    </lineage>
</organism>
<protein>
    <submittedName>
        <fullName evidence="2">Succinyl-CoA ligase like flavodoxin domain-containing protein</fullName>
    </submittedName>
</protein>
<dbReference type="SUPFAM" id="SSF52210">
    <property type="entry name" value="Succinyl-CoA synthetase domains"/>
    <property type="match status" value="1"/>
</dbReference>
<dbReference type="GO" id="GO:0016874">
    <property type="term" value="F:ligase activity"/>
    <property type="evidence" value="ECO:0007669"/>
    <property type="project" value="UniProtKB-KW"/>
</dbReference>
<dbReference type="Gene3D" id="3.40.50.261">
    <property type="entry name" value="Succinyl-CoA synthetase domains"/>
    <property type="match status" value="1"/>
</dbReference>
<dbReference type="PANTHER" id="PTHR42793">
    <property type="entry name" value="COA BINDING DOMAIN CONTAINING PROTEIN"/>
    <property type="match status" value="1"/>
</dbReference>
<dbReference type="Pfam" id="PF13607">
    <property type="entry name" value="Succ_CoA_lig"/>
    <property type="match status" value="1"/>
</dbReference>
<accession>A0A1Y5YC88</accession>
<dbReference type="OrthoDB" id="190266at2"/>
<evidence type="ECO:0000313" key="2">
    <source>
        <dbReference type="EMBL" id="SMD27470.1"/>
    </source>
</evidence>
<dbReference type="EMBL" id="FWXV01000025">
    <property type="protein sequence ID" value="SMD27470.1"/>
    <property type="molecule type" value="Genomic_DNA"/>
</dbReference>
<proteinExistence type="predicted"/>
<dbReference type="InterPro" id="IPR032875">
    <property type="entry name" value="Succ_CoA_lig_flav_dom"/>
</dbReference>
<sequence>MVGPNCLGVVNSEPAVRLDASFARGGLAEGEVGVVTQSGGIAIALLEQLRRLGPGVSTLVSTGDKYDVSGNDLLHWWEQDHHVRQLTTP</sequence>
<dbReference type="InterPro" id="IPR016102">
    <property type="entry name" value="Succinyl-CoA_synth-like"/>
</dbReference>
<gene>
    <name evidence="2" type="ORF">SAMN05661093_11077</name>
</gene>